<dbReference type="AlphaFoldDB" id="A0A1M4XJD3"/>
<evidence type="ECO:0000313" key="1">
    <source>
        <dbReference type="EMBL" id="SHE93767.1"/>
    </source>
</evidence>
<dbReference type="OrthoDB" id="9553534at2"/>
<accession>A0A1M4XJD3</accession>
<dbReference type="RefSeq" id="WP_072792120.1">
    <property type="nucleotide sequence ID" value="NZ_FQUL01000040.1"/>
</dbReference>
<evidence type="ECO:0000313" key="2">
    <source>
        <dbReference type="Proteomes" id="UP000184295"/>
    </source>
</evidence>
<keyword evidence="2" id="KW-1185">Reference proteome</keyword>
<proteinExistence type="predicted"/>
<organism evidence="1 2">
    <name type="scientific">Ferrithrix thermotolerans DSM 19514</name>
    <dbReference type="NCBI Taxonomy" id="1121881"/>
    <lineage>
        <taxon>Bacteria</taxon>
        <taxon>Bacillati</taxon>
        <taxon>Actinomycetota</taxon>
        <taxon>Acidimicrobiia</taxon>
        <taxon>Acidimicrobiales</taxon>
        <taxon>Acidimicrobiaceae</taxon>
        <taxon>Ferrithrix</taxon>
    </lineage>
</organism>
<dbReference type="EMBL" id="FQUL01000040">
    <property type="protein sequence ID" value="SHE93767.1"/>
    <property type="molecule type" value="Genomic_DNA"/>
</dbReference>
<gene>
    <name evidence="1" type="ORF">SAMN02745225_02050</name>
</gene>
<name>A0A1M4XJD3_9ACTN</name>
<sequence length="363" mass="41866">MPAELTVATELSTALGALGYESVSTAPKSPPPQLQGVEFATWEIFSRSVQNHSVAAILTKAIENGRAFLESESALRRRVPAIIEWRGPTRTTGFELVPADLRIDHVYLVSCKYASNVLINASPTHLFEHLLQTRPQSKSHNWYQETAPLEFAELYQLTRIYVNNHLGNVHLPASFEALDNKDKRFLKTALSERRWPEELRGAYMSLCERVSKETAKIWNEQIKAHQRPELLLWRMLRISEAPYFVLGVSTRRHEQLRLRVGTPWDWNRFYRLRSFEVSPKASGQPTVDWRAIISIKNCKETREIAGHVEIRFSHGRFIQAPEAKVYLDTPHIEVPGYFPLNTDEYDLSPQTPHHRRQMSIFDL</sequence>
<reference evidence="2" key="1">
    <citation type="submission" date="2016-11" db="EMBL/GenBank/DDBJ databases">
        <authorList>
            <person name="Varghese N."/>
            <person name="Submissions S."/>
        </authorList>
    </citation>
    <scope>NUCLEOTIDE SEQUENCE [LARGE SCALE GENOMIC DNA]</scope>
    <source>
        <strain evidence="2">DSM 19514</strain>
    </source>
</reference>
<dbReference type="Proteomes" id="UP000184295">
    <property type="component" value="Unassembled WGS sequence"/>
</dbReference>
<protein>
    <submittedName>
        <fullName evidence="1">Uncharacterized protein</fullName>
    </submittedName>
</protein>